<dbReference type="AlphaFoldDB" id="A0AAD7D5N2"/>
<feature type="region of interest" description="Disordered" evidence="1">
    <location>
        <begin position="276"/>
        <end position="310"/>
    </location>
</feature>
<keyword evidence="3" id="KW-1185">Reference proteome</keyword>
<comment type="caution">
    <text evidence="2">The sequence shown here is derived from an EMBL/GenBank/DDBJ whole genome shotgun (WGS) entry which is preliminary data.</text>
</comment>
<feature type="region of interest" description="Disordered" evidence="1">
    <location>
        <begin position="416"/>
        <end position="447"/>
    </location>
</feature>
<feature type="region of interest" description="Disordered" evidence="1">
    <location>
        <begin position="122"/>
        <end position="147"/>
    </location>
</feature>
<feature type="compositionally biased region" description="Polar residues" evidence="1">
    <location>
        <begin position="433"/>
        <end position="447"/>
    </location>
</feature>
<dbReference type="Proteomes" id="UP001221757">
    <property type="component" value="Unassembled WGS sequence"/>
</dbReference>
<evidence type="ECO:0000256" key="1">
    <source>
        <dbReference type="SAM" id="MobiDB-lite"/>
    </source>
</evidence>
<reference evidence="2" key="1">
    <citation type="submission" date="2023-03" db="EMBL/GenBank/DDBJ databases">
        <title>Massive genome expansion in bonnet fungi (Mycena s.s.) driven by repeated elements and novel gene families across ecological guilds.</title>
        <authorList>
            <consortium name="Lawrence Berkeley National Laboratory"/>
            <person name="Harder C.B."/>
            <person name="Miyauchi S."/>
            <person name="Viragh M."/>
            <person name="Kuo A."/>
            <person name="Thoen E."/>
            <person name="Andreopoulos B."/>
            <person name="Lu D."/>
            <person name="Skrede I."/>
            <person name="Drula E."/>
            <person name="Henrissat B."/>
            <person name="Morin E."/>
            <person name="Kohler A."/>
            <person name="Barry K."/>
            <person name="LaButti K."/>
            <person name="Morin E."/>
            <person name="Salamov A."/>
            <person name="Lipzen A."/>
            <person name="Mereny Z."/>
            <person name="Hegedus B."/>
            <person name="Baldrian P."/>
            <person name="Stursova M."/>
            <person name="Weitz H."/>
            <person name="Taylor A."/>
            <person name="Grigoriev I.V."/>
            <person name="Nagy L.G."/>
            <person name="Martin F."/>
            <person name="Kauserud H."/>
        </authorList>
    </citation>
    <scope>NUCLEOTIDE SEQUENCE</scope>
    <source>
        <strain evidence="2">CBHHK067</strain>
    </source>
</reference>
<dbReference type="EMBL" id="JARKIE010000127">
    <property type="protein sequence ID" value="KAJ7679851.1"/>
    <property type="molecule type" value="Genomic_DNA"/>
</dbReference>
<name>A0AAD7D5N2_MYCRO</name>
<accession>A0AAD7D5N2</accession>
<organism evidence="2 3">
    <name type="scientific">Mycena rosella</name>
    <name type="common">Pink bonnet</name>
    <name type="synonym">Agaricus rosellus</name>
    <dbReference type="NCBI Taxonomy" id="1033263"/>
    <lineage>
        <taxon>Eukaryota</taxon>
        <taxon>Fungi</taxon>
        <taxon>Dikarya</taxon>
        <taxon>Basidiomycota</taxon>
        <taxon>Agaricomycotina</taxon>
        <taxon>Agaricomycetes</taxon>
        <taxon>Agaricomycetidae</taxon>
        <taxon>Agaricales</taxon>
        <taxon>Marasmiineae</taxon>
        <taxon>Mycenaceae</taxon>
        <taxon>Mycena</taxon>
    </lineage>
</organism>
<gene>
    <name evidence="2" type="ORF">B0H17DRAFT_1138990</name>
</gene>
<protein>
    <submittedName>
        <fullName evidence="2">Uncharacterized protein</fullName>
    </submittedName>
</protein>
<sequence length="447" mass="49055">MTTLKMPVTTSPATMPMTHETRLRSDAPSHVPEALLHHPQAKQDHRTHPCPIGGGQAAQSSAGPLCLRTLGVASLLNARPESLSSRAPSMILFVVSSSFEDTAWQLLPYVGQHACRGKRIAPHIPQCSPADARSPERKHRHMDSPDTQPIDIAQFLDLHDSDSEDKDDKEAPFVIMQQDLGHYHPDFIDDDTRYPESVPLLSKHTLEQREVGDLEELAVHYEKEASSYTQSAAMELDNALELSDTTHDLTQHPGLHPAMEEAIILLCPTQRRLLCPPSTRDGRPDDTPTQTTGPCCPLPRHHPKRDLDPLPSQKAGIPASICFLIEAGFQIIAIDKPLCQAAYPRTYPTIEEVAPFFVVYDQFEDTCFVGPAFYLQAGDCVIISEGQRTGDHFYILKVHNFLLDVTAKEITPAPALKLSSPNSSPTPPCFSATGAQHHTSSAGSSTS</sequence>
<evidence type="ECO:0000313" key="2">
    <source>
        <dbReference type="EMBL" id="KAJ7679851.1"/>
    </source>
</evidence>
<proteinExistence type="predicted"/>
<evidence type="ECO:0000313" key="3">
    <source>
        <dbReference type="Proteomes" id="UP001221757"/>
    </source>
</evidence>